<comment type="subunit">
    <text evidence="2">Homohexamer.</text>
</comment>
<dbReference type="Gene3D" id="3.40.50.720">
    <property type="entry name" value="NAD(P)-binding Rossmann-like Domain"/>
    <property type="match status" value="1"/>
</dbReference>
<dbReference type="Proteomes" id="UP000306808">
    <property type="component" value="Unassembled WGS sequence"/>
</dbReference>
<dbReference type="Pfam" id="PF02812">
    <property type="entry name" value="ELFV_dehydrog_N"/>
    <property type="match status" value="1"/>
</dbReference>
<dbReference type="InterPro" id="IPR014362">
    <property type="entry name" value="Glu_DH"/>
</dbReference>
<evidence type="ECO:0000256" key="1">
    <source>
        <dbReference type="ARBA" id="ARBA00006382"/>
    </source>
</evidence>
<dbReference type="RefSeq" id="WP_136900020.1">
    <property type="nucleotide sequence ID" value="NZ_SUME01000001.1"/>
</dbReference>
<keyword evidence="7" id="KW-0547">Nucleotide-binding</keyword>
<evidence type="ECO:0000256" key="8">
    <source>
        <dbReference type="PIRSR" id="PIRSR000185-3"/>
    </source>
</evidence>
<dbReference type="InterPro" id="IPR006097">
    <property type="entry name" value="Glu/Leu/Phe/Val/Trp_DH_dimer"/>
</dbReference>
<evidence type="ECO:0000259" key="10">
    <source>
        <dbReference type="SMART" id="SM00839"/>
    </source>
</evidence>
<dbReference type="Gene3D" id="3.40.50.10860">
    <property type="entry name" value="Leucine Dehydrogenase, chain A, domain 1"/>
    <property type="match status" value="1"/>
</dbReference>
<evidence type="ECO:0000256" key="2">
    <source>
        <dbReference type="ARBA" id="ARBA00011643"/>
    </source>
</evidence>
<dbReference type="InterPro" id="IPR033524">
    <property type="entry name" value="Glu/Leu/Phe/Val_DH_AS"/>
</dbReference>
<dbReference type="PRINTS" id="PR00082">
    <property type="entry name" value="GLFDHDRGNASE"/>
</dbReference>
<dbReference type="GO" id="GO:0005829">
    <property type="term" value="C:cytosol"/>
    <property type="evidence" value="ECO:0007669"/>
    <property type="project" value="TreeGrafter"/>
</dbReference>
<dbReference type="PIRSF" id="PIRSF000185">
    <property type="entry name" value="Glu_DH"/>
    <property type="match status" value="1"/>
</dbReference>
<dbReference type="InterPro" id="IPR006095">
    <property type="entry name" value="Glu/Leu/Phe/Val/Trp_DH"/>
</dbReference>
<reference evidence="11 12" key="1">
    <citation type="submission" date="2019-04" db="EMBL/GenBank/DDBJ databases">
        <title>Sphingobacterium olei sp. nov., isolated from oil-contaminated soil.</title>
        <authorList>
            <person name="Liu B."/>
        </authorList>
    </citation>
    <scope>NUCLEOTIDE SEQUENCE [LARGE SCALE GENOMIC DNA]</scope>
    <source>
        <strain evidence="11 12">HAL-9</strain>
    </source>
</reference>
<dbReference type="CDD" id="cd05313">
    <property type="entry name" value="NAD_bind_2_Glu_DH"/>
    <property type="match status" value="1"/>
</dbReference>
<dbReference type="FunFam" id="3.40.50.10860:FF:000002">
    <property type="entry name" value="Glutamate dehydrogenase"/>
    <property type="match status" value="1"/>
</dbReference>
<accession>A0A4U0P7K8</accession>
<dbReference type="FunFam" id="1.10.285.10:FF:000001">
    <property type="entry name" value="Glutamate dehydrogenase"/>
    <property type="match status" value="1"/>
</dbReference>
<feature type="site" description="Important for catalysis" evidence="8">
    <location>
        <position position="167"/>
    </location>
</feature>
<feature type="domain" description="Glutamate/phenylalanine/leucine/valine/L-tryptophan dehydrogenase C-terminal" evidence="10">
    <location>
        <begin position="203"/>
        <end position="442"/>
    </location>
</feature>
<dbReference type="SUPFAM" id="SSF51735">
    <property type="entry name" value="NAD(P)-binding Rossmann-fold domains"/>
    <property type="match status" value="1"/>
</dbReference>
<evidence type="ECO:0000256" key="5">
    <source>
        <dbReference type="PIRNR" id="PIRNR000185"/>
    </source>
</evidence>
<dbReference type="InterPro" id="IPR046346">
    <property type="entry name" value="Aminoacid_DH-like_N_sf"/>
</dbReference>
<dbReference type="PANTHER" id="PTHR43571">
    <property type="entry name" value="NADP-SPECIFIC GLUTAMATE DEHYDROGENASE 1-RELATED"/>
    <property type="match status" value="1"/>
</dbReference>
<dbReference type="NCBIfam" id="NF006929">
    <property type="entry name" value="PRK09414.1"/>
    <property type="match status" value="1"/>
</dbReference>
<name>A0A4U0P7K8_9SPHI</name>
<dbReference type="PROSITE" id="PS00074">
    <property type="entry name" value="GLFV_DEHYDROGENASE"/>
    <property type="match status" value="1"/>
</dbReference>
<evidence type="ECO:0000256" key="7">
    <source>
        <dbReference type="PIRSR" id="PIRSR000185-2"/>
    </source>
</evidence>
<dbReference type="PANTHER" id="PTHR43571:SF1">
    <property type="entry name" value="NADP-SPECIFIC GLUTAMATE DEHYDROGENASE 1-RELATED"/>
    <property type="match status" value="1"/>
</dbReference>
<evidence type="ECO:0000256" key="4">
    <source>
        <dbReference type="ARBA" id="ARBA00023027"/>
    </source>
</evidence>
<evidence type="ECO:0000313" key="12">
    <source>
        <dbReference type="Proteomes" id="UP000306808"/>
    </source>
</evidence>
<dbReference type="AlphaFoldDB" id="A0A4U0P7K8"/>
<dbReference type="GO" id="GO:0006537">
    <property type="term" value="P:glutamate biosynthetic process"/>
    <property type="evidence" value="ECO:0007669"/>
    <property type="project" value="TreeGrafter"/>
</dbReference>
<keyword evidence="3 5" id="KW-0560">Oxidoreductase</keyword>
<feature type="binding site" evidence="7">
    <location>
        <position position="166"/>
    </location>
    <ligand>
        <name>substrate</name>
    </ligand>
</feature>
<evidence type="ECO:0000256" key="6">
    <source>
        <dbReference type="PIRSR" id="PIRSR000185-1"/>
    </source>
</evidence>
<dbReference type="InterPro" id="IPR006096">
    <property type="entry name" value="Glu/Leu/Phe/Val/Trp_DH_C"/>
</dbReference>
<evidence type="ECO:0000256" key="9">
    <source>
        <dbReference type="RuleBase" id="RU004417"/>
    </source>
</evidence>
<proteinExistence type="inferred from homology"/>
<dbReference type="EMBL" id="SUME01000001">
    <property type="protein sequence ID" value="TJZ63476.1"/>
    <property type="molecule type" value="Genomic_DNA"/>
</dbReference>
<feature type="active site" description="Proton donor" evidence="6">
    <location>
        <position position="127"/>
    </location>
</feature>
<dbReference type="FunFam" id="3.40.50.720:FF:000030">
    <property type="entry name" value="Glutamate dehydrogenase"/>
    <property type="match status" value="1"/>
</dbReference>
<keyword evidence="12" id="KW-1185">Reference proteome</keyword>
<dbReference type="InterPro" id="IPR036291">
    <property type="entry name" value="NAD(P)-bd_dom_sf"/>
</dbReference>
<protein>
    <recommendedName>
        <fullName evidence="5">Glutamate dehydrogenase</fullName>
    </recommendedName>
</protein>
<gene>
    <name evidence="11" type="ORF">FAZ15_04130</name>
</gene>
<feature type="binding site" evidence="7">
    <location>
        <position position="115"/>
    </location>
    <ligand>
        <name>substrate</name>
    </ligand>
</feature>
<feature type="binding site" evidence="7">
    <location>
        <position position="112"/>
    </location>
    <ligand>
        <name>substrate</name>
    </ligand>
</feature>
<comment type="similarity">
    <text evidence="1 5 9">Belongs to the Glu/Leu/Phe/Val dehydrogenases family.</text>
</comment>
<organism evidence="11 12">
    <name type="scientific">Sphingobacterium olei</name>
    <dbReference type="NCBI Taxonomy" id="2571155"/>
    <lineage>
        <taxon>Bacteria</taxon>
        <taxon>Pseudomonadati</taxon>
        <taxon>Bacteroidota</taxon>
        <taxon>Sphingobacteriia</taxon>
        <taxon>Sphingobacteriales</taxon>
        <taxon>Sphingobacteriaceae</taxon>
        <taxon>Sphingobacterium</taxon>
    </lineage>
</organism>
<keyword evidence="4 7" id="KW-0520">NAD</keyword>
<dbReference type="Pfam" id="PF00208">
    <property type="entry name" value="ELFV_dehydrog"/>
    <property type="match status" value="1"/>
</dbReference>
<dbReference type="GO" id="GO:0000166">
    <property type="term" value="F:nucleotide binding"/>
    <property type="evidence" value="ECO:0007669"/>
    <property type="project" value="UniProtKB-KW"/>
</dbReference>
<feature type="binding site" evidence="7">
    <location>
        <position position="376"/>
    </location>
    <ligand>
        <name>substrate</name>
    </ligand>
</feature>
<dbReference type="GO" id="GO:0004354">
    <property type="term" value="F:glutamate dehydrogenase (NADP+) activity"/>
    <property type="evidence" value="ECO:0007669"/>
    <property type="project" value="TreeGrafter"/>
</dbReference>
<evidence type="ECO:0000256" key="3">
    <source>
        <dbReference type="ARBA" id="ARBA00023002"/>
    </source>
</evidence>
<feature type="binding site" evidence="7">
    <location>
        <position position="210"/>
    </location>
    <ligand>
        <name>NAD(+)</name>
        <dbReference type="ChEBI" id="CHEBI:57540"/>
    </ligand>
</feature>
<dbReference type="InterPro" id="IPR050724">
    <property type="entry name" value="Glu_Leu_Phe_Val_DH"/>
</dbReference>
<dbReference type="SMART" id="SM00839">
    <property type="entry name" value="ELFV_dehydrog"/>
    <property type="match status" value="1"/>
</dbReference>
<dbReference type="Gene3D" id="1.10.285.10">
    <property type="entry name" value="Glutamate Dehydrogenase, chain A, domain 3"/>
    <property type="match status" value="2"/>
</dbReference>
<dbReference type="SUPFAM" id="SSF53223">
    <property type="entry name" value="Aminoacid dehydrogenase-like, N-terminal domain"/>
    <property type="match status" value="1"/>
</dbReference>
<comment type="caution">
    <text evidence="11">The sequence shown here is derived from an EMBL/GenBank/DDBJ whole genome shotgun (WGS) entry which is preliminary data.</text>
</comment>
<sequence>MSLTLKSFIKHVEERNPYEPEFLQAVTEVTEDLIPYVNTDHPELIDLKILERIVEPERVISFRVNWLDDNNQIQINRGYRVQMNSAIGPYKGGLRFAPNVNLSILKFLAFEQVFKNSLTGLPIGGGKGGSDFDPKGKSDHEIMRFCQSFMTELYRHIGADTDVPAGDIGVGGREIGYLFGQYKRLQNNFTGVLTGKGINWGGSYIRPEATGYGLLYFVECMLVHREESIIGKLVAISGAGNVAYYAAEKAIQLGAKVITLSNSTGTIYDTEGFTIEKLNYISILGRDLAKFAKKYKSASFYPKETPWQFKCDIALPCATQNELNDNDASRLIKNGCKIVAEGANMPSTTGAIKAFHKAKILFGPGKAANAGGVAVSGLEMSQNSIGLQWHTEKVDGRLKTIMQNIHKTCVRYGNEENGYINYLKGANIGGFIKVAEAMKSQGVV</sequence>
<dbReference type="OrthoDB" id="9803297at2"/>
<feature type="binding site" evidence="7">
    <location>
        <position position="91"/>
    </location>
    <ligand>
        <name>substrate</name>
    </ligand>
</feature>
<feature type="binding site" evidence="7">
    <location>
        <position position="241"/>
    </location>
    <ligand>
        <name>NAD(+)</name>
        <dbReference type="ChEBI" id="CHEBI:57540"/>
    </ligand>
</feature>
<evidence type="ECO:0000313" key="11">
    <source>
        <dbReference type="EMBL" id="TJZ63476.1"/>
    </source>
</evidence>
<dbReference type="InterPro" id="IPR033922">
    <property type="entry name" value="NAD_bind_Glu_DH"/>
</dbReference>